<accession>A0A4R1F3I1</accession>
<dbReference type="InterPro" id="IPR005171">
    <property type="entry name" value="Cyt_c_oxidase_su4_prok"/>
</dbReference>
<dbReference type="GO" id="GO:0005886">
    <property type="term" value="C:plasma membrane"/>
    <property type="evidence" value="ECO:0007669"/>
    <property type="project" value="UniProtKB-SubCell"/>
</dbReference>
<protein>
    <submittedName>
        <fullName evidence="7">Cytochrome c oxidase subunit IV</fullName>
    </submittedName>
</protein>
<dbReference type="Proteomes" id="UP000294887">
    <property type="component" value="Unassembled WGS sequence"/>
</dbReference>
<evidence type="ECO:0000256" key="6">
    <source>
        <dbReference type="SAM" id="Phobius"/>
    </source>
</evidence>
<proteinExistence type="predicted"/>
<evidence type="ECO:0000313" key="7">
    <source>
        <dbReference type="EMBL" id="TCJ88343.1"/>
    </source>
</evidence>
<keyword evidence="8" id="KW-1185">Reference proteome</keyword>
<feature type="transmembrane region" description="Helical" evidence="6">
    <location>
        <begin position="61"/>
        <end position="84"/>
    </location>
</feature>
<gene>
    <name evidence="7" type="ORF">EV695_0186</name>
</gene>
<reference evidence="7 8" key="1">
    <citation type="submission" date="2019-03" db="EMBL/GenBank/DDBJ databases">
        <title>Genomic Encyclopedia of Type Strains, Phase IV (KMG-IV): sequencing the most valuable type-strain genomes for metagenomic binning, comparative biology and taxonomic classification.</title>
        <authorList>
            <person name="Goeker M."/>
        </authorList>
    </citation>
    <scope>NUCLEOTIDE SEQUENCE [LARGE SCALE GENOMIC DNA]</scope>
    <source>
        <strain evidence="7 8">DSM 24830</strain>
    </source>
</reference>
<evidence type="ECO:0000256" key="2">
    <source>
        <dbReference type="ARBA" id="ARBA00022475"/>
    </source>
</evidence>
<evidence type="ECO:0000256" key="5">
    <source>
        <dbReference type="ARBA" id="ARBA00023136"/>
    </source>
</evidence>
<sequence length="86" mass="9657">MRSYFNIHTIWIALILLTLSTYAMGALGFSGLPIVIVLLLTAAIKGVLIISEFMELRGVSLLWRVIMYGWLWTVIIVIAITYAITI</sequence>
<evidence type="ECO:0000256" key="1">
    <source>
        <dbReference type="ARBA" id="ARBA00004651"/>
    </source>
</evidence>
<dbReference type="AlphaFoldDB" id="A0A4R1F3I1"/>
<dbReference type="Pfam" id="PF03626">
    <property type="entry name" value="COX4_pro"/>
    <property type="match status" value="1"/>
</dbReference>
<evidence type="ECO:0000256" key="4">
    <source>
        <dbReference type="ARBA" id="ARBA00022989"/>
    </source>
</evidence>
<comment type="caution">
    <text evidence="7">The sequence shown here is derived from an EMBL/GenBank/DDBJ whole genome shotgun (WGS) entry which is preliminary data.</text>
</comment>
<dbReference type="EMBL" id="SMFQ01000002">
    <property type="protein sequence ID" value="TCJ88343.1"/>
    <property type="molecule type" value="Genomic_DNA"/>
</dbReference>
<comment type="subcellular location">
    <subcellularLocation>
        <location evidence="1">Cell membrane</location>
        <topology evidence="1">Multi-pass membrane protein</topology>
    </subcellularLocation>
</comment>
<evidence type="ECO:0000256" key="3">
    <source>
        <dbReference type="ARBA" id="ARBA00022692"/>
    </source>
</evidence>
<dbReference type="OrthoDB" id="6227821at2"/>
<keyword evidence="2" id="KW-1003">Cell membrane</keyword>
<organism evidence="7 8">
    <name type="scientific">Cocleimonas flava</name>
    <dbReference type="NCBI Taxonomy" id="634765"/>
    <lineage>
        <taxon>Bacteria</taxon>
        <taxon>Pseudomonadati</taxon>
        <taxon>Pseudomonadota</taxon>
        <taxon>Gammaproteobacteria</taxon>
        <taxon>Thiotrichales</taxon>
        <taxon>Thiotrichaceae</taxon>
        <taxon>Cocleimonas</taxon>
    </lineage>
</organism>
<keyword evidence="5 6" id="KW-0472">Membrane</keyword>
<evidence type="ECO:0000313" key="8">
    <source>
        <dbReference type="Proteomes" id="UP000294887"/>
    </source>
</evidence>
<keyword evidence="3 6" id="KW-0812">Transmembrane</keyword>
<feature type="transmembrane region" description="Helical" evidence="6">
    <location>
        <begin position="35"/>
        <end position="54"/>
    </location>
</feature>
<name>A0A4R1F3I1_9GAMM</name>
<dbReference type="RefSeq" id="WP_131904043.1">
    <property type="nucleotide sequence ID" value="NZ_BAAAFU010000008.1"/>
</dbReference>
<keyword evidence="4 6" id="KW-1133">Transmembrane helix</keyword>